<feature type="compositionally biased region" description="Basic and acidic residues" evidence="1">
    <location>
        <begin position="163"/>
        <end position="179"/>
    </location>
</feature>
<feature type="region of interest" description="Disordered" evidence="1">
    <location>
        <begin position="362"/>
        <end position="405"/>
    </location>
</feature>
<dbReference type="OrthoDB" id="10630723at2759"/>
<feature type="region of interest" description="Disordered" evidence="1">
    <location>
        <begin position="163"/>
        <end position="262"/>
    </location>
</feature>
<keyword evidence="3" id="KW-1185">Reference proteome</keyword>
<evidence type="ECO:0000256" key="1">
    <source>
        <dbReference type="SAM" id="MobiDB-lite"/>
    </source>
</evidence>
<feature type="compositionally biased region" description="Basic and acidic residues" evidence="1">
    <location>
        <begin position="215"/>
        <end position="225"/>
    </location>
</feature>
<feature type="region of interest" description="Disordered" evidence="1">
    <location>
        <begin position="459"/>
        <end position="484"/>
    </location>
</feature>
<feature type="compositionally biased region" description="Basic and acidic residues" evidence="1">
    <location>
        <begin position="108"/>
        <end position="126"/>
    </location>
</feature>
<organism evidence="4">
    <name type="scientific">Anisakis simplex</name>
    <name type="common">Herring worm</name>
    <dbReference type="NCBI Taxonomy" id="6269"/>
    <lineage>
        <taxon>Eukaryota</taxon>
        <taxon>Metazoa</taxon>
        <taxon>Ecdysozoa</taxon>
        <taxon>Nematoda</taxon>
        <taxon>Chromadorea</taxon>
        <taxon>Rhabditida</taxon>
        <taxon>Spirurina</taxon>
        <taxon>Ascaridomorpha</taxon>
        <taxon>Ascaridoidea</taxon>
        <taxon>Anisakidae</taxon>
        <taxon>Anisakis</taxon>
        <taxon>Anisakis simplex complex</taxon>
    </lineage>
</organism>
<sequence>MAANDDLMDLIFSAPISLPEVKGRSTSKQDETAEGKGSEHSEKEGSVRKSEEGSDANLQDADEYEHLKEMQMMSTEADEHTASESEKAEEEQMEHRYTDELSNSEEESVTKDEVKTDDALDDYGQEKYIEEDVHIGDGQEEVNEDETQPHTAENFWEYEKSQVRRGTEAIEEPDFKIDIEETENEEENEGASKNEQEHYEHEEFEDAVFAGTKPRTFEPNKESSLKGEVSGAPGVRNLKSVFEKEDTKGAKLPSSRRHPPVIDYMNEQDYRQQEKKKQEAVKPVVMKRQEVREPISTKEAKPVEERAVVEEESQRSVNELLSVFTPPRGRISAETRKGKEKTWLKATKSGPEVQIVAVEAKGTAKEVGRPEQLPNEHVSSTTQEAPSTESSTLSPPQRVYVPPKPAADKFQSIRVVKNVRQFVKLWGQAPYHPGDPHPLSPVPTQAPHEKQIIKVVEHVSAKDSKNEQHAEQKHQPEIVYSGDDTAEEVIDVPVSQRRMIFETATKAPLARRRSSKKSSQVERRAPQVKNEKKETNEVDESVQGNAEPVSRDAIKQVS</sequence>
<feature type="compositionally biased region" description="Polar residues" evidence="1">
    <location>
        <begin position="377"/>
        <end position="395"/>
    </location>
</feature>
<reference evidence="4" key="1">
    <citation type="submission" date="2016-04" db="UniProtKB">
        <authorList>
            <consortium name="WormBaseParasite"/>
        </authorList>
    </citation>
    <scope>IDENTIFICATION</scope>
</reference>
<evidence type="ECO:0000313" key="2">
    <source>
        <dbReference type="EMBL" id="VDK44076.1"/>
    </source>
</evidence>
<dbReference type="EMBL" id="UYRR01031031">
    <property type="protein sequence ID" value="VDK44076.1"/>
    <property type="molecule type" value="Genomic_DNA"/>
</dbReference>
<feature type="compositionally biased region" description="Basic and acidic residues" evidence="1">
    <location>
        <begin position="519"/>
        <end position="536"/>
    </location>
</feature>
<feature type="compositionally biased region" description="Basic and acidic residues" evidence="1">
    <location>
        <begin position="549"/>
        <end position="558"/>
    </location>
</feature>
<reference evidence="2 3" key="2">
    <citation type="submission" date="2018-11" db="EMBL/GenBank/DDBJ databases">
        <authorList>
            <consortium name="Pathogen Informatics"/>
        </authorList>
    </citation>
    <scope>NUCLEOTIDE SEQUENCE [LARGE SCALE GENOMIC DNA]</scope>
</reference>
<name>A0A158PNB1_ANISI</name>
<evidence type="ECO:0000313" key="4">
    <source>
        <dbReference type="WBParaSite" id="ASIM_0001141601-mRNA-1"/>
    </source>
</evidence>
<feature type="compositionally biased region" description="Basic and acidic residues" evidence="1">
    <location>
        <begin position="459"/>
        <end position="476"/>
    </location>
</feature>
<feature type="region of interest" description="Disordered" evidence="1">
    <location>
        <begin position="296"/>
        <end position="316"/>
    </location>
</feature>
<feature type="compositionally biased region" description="Basic and acidic residues" evidence="1">
    <location>
        <begin position="190"/>
        <end position="201"/>
    </location>
</feature>
<gene>
    <name evidence="2" type="ORF">ASIM_LOCUS10974</name>
</gene>
<feature type="compositionally biased region" description="Basic and acidic residues" evidence="1">
    <location>
        <begin position="21"/>
        <end position="52"/>
    </location>
</feature>
<evidence type="ECO:0000313" key="3">
    <source>
        <dbReference type="Proteomes" id="UP000267096"/>
    </source>
</evidence>
<dbReference type="Proteomes" id="UP000267096">
    <property type="component" value="Unassembled WGS sequence"/>
</dbReference>
<accession>A0A158PNB1</accession>
<feature type="region of interest" description="Disordered" evidence="1">
    <location>
        <begin position="14"/>
        <end position="126"/>
    </location>
</feature>
<feature type="region of interest" description="Disordered" evidence="1">
    <location>
        <begin position="505"/>
        <end position="558"/>
    </location>
</feature>
<feature type="compositionally biased region" description="Basic and acidic residues" evidence="1">
    <location>
        <begin position="296"/>
        <end position="314"/>
    </location>
</feature>
<feature type="compositionally biased region" description="Acidic residues" evidence="1">
    <location>
        <begin position="180"/>
        <end position="189"/>
    </location>
</feature>
<protein>
    <submittedName>
        <fullName evidence="4">Protein CDV3 homolog</fullName>
    </submittedName>
</protein>
<dbReference type="AlphaFoldDB" id="A0A158PNB1"/>
<proteinExistence type="predicted"/>
<feature type="compositionally biased region" description="Basic and acidic residues" evidence="1">
    <location>
        <begin position="77"/>
        <end position="86"/>
    </location>
</feature>
<dbReference type="WBParaSite" id="ASIM_0001141601-mRNA-1">
    <property type="protein sequence ID" value="ASIM_0001141601-mRNA-1"/>
    <property type="gene ID" value="ASIM_0001141601"/>
</dbReference>